<dbReference type="AlphaFoldDB" id="A0A6I6JUU7"/>
<keyword evidence="2" id="KW-0378">Hydrolase</keyword>
<accession>A0A6I6JUU7</accession>
<keyword evidence="2" id="KW-0255">Endonuclease</keyword>
<dbReference type="SUPFAM" id="SSF52540">
    <property type="entry name" value="P-loop containing nucleoside triphosphate hydrolases"/>
    <property type="match status" value="2"/>
</dbReference>
<reference evidence="2 3" key="1">
    <citation type="submission" date="2019-11" db="EMBL/GenBank/DDBJ databases">
        <authorList>
            <person name="Zheng R.K."/>
            <person name="Sun C.M."/>
        </authorList>
    </citation>
    <scope>NUCLEOTIDE SEQUENCE [LARGE SCALE GENOMIC DNA]</scope>
    <source>
        <strain evidence="2 3">WC007</strain>
    </source>
</reference>
<dbReference type="InterPro" id="IPR006935">
    <property type="entry name" value="Helicase/UvrB_N"/>
</dbReference>
<dbReference type="GO" id="GO:0005524">
    <property type="term" value="F:ATP binding"/>
    <property type="evidence" value="ECO:0007669"/>
    <property type="project" value="InterPro"/>
</dbReference>
<protein>
    <submittedName>
        <fullName evidence="2">Restriction endonuclease subunit R</fullName>
    </submittedName>
</protein>
<dbReference type="KEGG" id="mcos:GM418_14530"/>
<name>A0A6I6JUU7_9BACT</name>
<dbReference type="InterPro" id="IPR027417">
    <property type="entry name" value="P-loop_NTPase"/>
</dbReference>
<evidence type="ECO:0000313" key="3">
    <source>
        <dbReference type="Proteomes" id="UP000428260"/>
    </source>
</evidence>
<dbReference type="EMBL" id="CP046401">
    <property type="protein sequence ID" value="QGY44838.1"/>
    <property type="molecule type" value="Genomic_DNA"/>
</dbReference>
<dbReference type="GO" id="GO:0015668">
    <property type="term" value="F:type III site-specific deoxyribonuclease activity"/>
    <property type="evidence" value="ECO:0007669"/>
    <property type="project" value="InterPro"/>
</dbReference>
<dbReference type="Gene3D" id="3.40.50.300">
    <property type="entry name" value="P-loop containing nucleotide triphosphate hydrolases"/>
    <property type="match status" value="1"/>
</dbReference>
<keyword evidence="3" id="KW-1185">Reference proteome</keyword>
<evidence type="ECO:0000313" key="2">
    <source>
        <dbReference type="EMBL" id="QGY44838.1"/>
    </source>
</evidence>
<dbReference type="GO" id="GO:0003677">
    <property type="term" value="F:DNA binding"/>
    <property type="evidence" value="ECO:0007669"/>
    <property type="project" value="InterPro"/>
</dbReference>
<dbReference type="InterPro" id="IPR014001">
    <property type="entry name" value="Helicase_ATP-bd"/>
</dbReference>
<dbReference type="InterPro" id="IPR050742">
    <property type="entry name" value="Helicase_Restrict-Modif_Enz"/>
</dbReference>
<dbReference type="PROSITE" id="PS51192">
    <property type="entry name" value="HELICASE_ATP_BIND_1"/>
    <property type="match status" value="1"/>
</dbReference>
<keyword evidence="2" id="KW-0540">Nuclease</keyword>
<dbReference type="GO" id="GO:0005829">
    <property type="term" value="C:cytosol"/>
    <property type="evidence" value="ECO:0007669"/>
    <property type="project" value="TreeGrafter"/>
</dbReference>
<organism evidence="2 3">
    <name type="scientific">Maribellus comscasis</name>
    <dbReference type="NCBI Taxonomy" id="2681766"/>
    <lineage>
        <taxon>Bacteria</taxon>
        <taxon>Pseudomonadati</taxon>
        <taxon>Bacteroidota</taxon>
        <taxon>Bacteroidia</taxon>
        <taxon>Marinilabiliales</taxon>
        <taxon>Prolixibacteraceae</taxon>
        <taxon>Maribellus</taxon>
    </lineage>
</organism>
<dbReference type="Pfam" id="PF19778">
    <property type="entry name" value="RE_endonuc"/>
    <property type="match status" value="1"/>
</dbReference>
<dbReference type="REBASE" id="377093">
    <property type="entry name" value="PbaWC007ORF14515P"/>
</dbReference>
<gene>
    <name evidence="2" type="ORF">GM418_14530</name>
</gene>
<dbReference type="InterPro" id="IPR045572">
    <property type="entry name" value="RE_endonuc_C"/>
</dbReference>
<dbReference type="Proteomes" id="UP000428260">
    <property type="component" value="Chromosome"/>
</dbReference>
<proteinExistence type="predicted"/>
<dbReference type="Pfam" id="PF04851">
    <property type="entry name" value="ResIII"/>
    <property type="match status" value="1"/>
</dbReference>
<dbReference type="PANTHER" id="PTHR47396:SF1">
    <property type="entry name" value="ATP-DEPENDENT HELICASE IRC3-RELATED"/>
    <property type="match status" value="1"/>
</dbReference>
<feature type="domain" description="Helicase ATP-binding" evidence="1">
    <location>
        <begin position="100"/>
        <end position="286"/>
    </location>
</feature>
<dbReference type="PANTHER" id="PTHR47396">
    <property type="entry name" value="TYPE I RESTRICTION ENZYME ECOKI R PROTEIN"/>
    <property type="match status" value="1"/>
</dbReference>
<dbReference type="RefSeq" id="WP_158867526.1">
    <property type="nucleotide sequence ID" value="NZ_CP046401.1"/>
</dbReference>
<evidence type="ECO:0000259" key="1">
    <source>
        <dbReference type="PROSITE" id="PS51192"/>
    </source>
</evidence>
<sequence>MKLQFKEQDFQVQAVKAVVDCFEGQPIKTNRFTLERSKELIKKAKQAAQGVQAIDFEKDVLEDIGYRNSGIQLLDSQVLENIQNVQKQNELKESPQIERPKEAKLGYNLTIDMETGTGKTYTYIRTMYELHKHYGWSKFIVIVPSIAIREGVYKSFQITQEHFQELYGHKINPFIYNSGRPQDIENFASDSRISVMIINTQAFNARGADARRIYQELDQFGTRKPIEIISQTNPILIIDEPQSVDGKKTLESMQDFNPLFTLRYSATHKVDYNKIYRLDALDAYNKRLVKKIQVKGINLKGSSGTTGYLYLEHISLSTTKPPFAVIEYEKRSGSGVKKVRQKLGEGANLYELSGNMPAYKNQVITEINGYLNKVVIGGQDIYPGDILNDKDENAFRRVQIRECIMSHLQKEKQLFDKGVKVLSLFFIDSVEKYRIYDETGEKALGEYAKIFEEEYNKVCSDFLDLFHQDYNEYLETTDPSKVHRGYMPTRYEEYLKRDDAERVHEGYFSIDKKQRMVDPATKRGSEESDDITAYDLIMKDKERLLSFEEPTRFIFSHSALKEGWDNPNVFQICALKHAESGSLTRRRQEVGRGMRLCVDEKGFRQDFELVGDQVHEINKLTVIASESYEAFAKGLQSEIAATLKDRPQKAEVEYFVGKVVTDEKEQEHRLTQDDAKKLNKLLYKNDIIDEDDKITPEGRELIEQVKMPLPENLEPFRESVGKLLKSIYTGEPFKPEDERQKIVVTTNKNFKKKEFQELWNKINLKTIYEVQFDTDKLIKESTVLINANLAIGDRSYEVKTGELEDGTKEEMKEGSLIKESKREHLKLKNDLYTNTVYDIVGEIEVHTNLTRKTIVAILKSIKQEKFFLLRKNPEEFINKCSKLINEAKATLIINNIVYHKTEDRYDAKTVFTNDKSAIRRSDLLKKHIYDFLTSDSNIESDFAKALENSIEVEVYAKLPKSFYITTPVANYSPDWAIVFNKDKVREIYFVAETKGTDSDIDDRGIEKLKIHCATEHFKEICGSEVKFKKVNSFEKLMKFVQLN</sequence>